<dbReference type="KEGG" id="fes:HER31_05630"/>
<dbReference type="EMBL" id="CP051180">
    <property type="protein sequence ID" value="QIZ76383.1"/>
    <property type="molecule type" value="Genomic_DNA"/>
</dbReference>
<keyword evidence="2" id="KW-1185">Reference proteome</keyword>
<organism evidence="1 2">
    <name type="scientific">Ferrimonas lipolytica</name>
    <dbReference type="NCBI Taxonomy" id="2724191"/>
    <lineage>
        <taxon>Bacteria</taxon>
        <taxon>Pseudomonadati</taxon>
        <taxon>Pseudomonadota</taxon>
        <taxon>Gammaproteobacteria</taxon>
        <taxon>Alteromonadales</taxon>
        <taxon>Ferrimonadaceae</taxon>
        <taxon>Ferrimonas</taxon>
    </lineage>
</organism>
<gene>
    <name evidence="1" type="ORF">HER31_05630</name>
</gene>
<dbReference type="Proteomes" id="UP000501602">
    <property type="component" value="Chromosome"/>
</dbReference>
<dbReference type="AlphaFoldDB" id="A0A6H1UDG5"/>
<sequence length="405" mass="45759">MSENLKQVGKKFLALLNRNADLLLDTYLSGTVNDDADPKAVDKLVKQGVLRRPDAGESLRLAPSVRDMLGEALKDERNRQVDANVGSAISTMKTLAAHYKEALHHKRFSDADVYLGDLTEVVFSLKESLRQSTRSLWSRINNDFGYVGSIDAKIRENQLAQEQVSELLISLELFRFDELAELAGDARELRRLLVISLQHALVDCAQELGVVQNRLLALLGRFREIQGRTRLLKGFLLHVEQHPDYRVGEHADRVNVPPLFNQASACITPAAVNVNDSNEEHTLLQLVSQIRRSQNNDSHATTNQATAFELGQAEAFELPDEALKQAVDQFYIEAIDGSGVKMSALEYHQKAELTFAEETWLYQVICGFDSLPLEQRQFFELEYEQTPHPQFSGNLFIEDVRVWLQ</sequence>
<keyword evidence="1" id="KW-0670">Pyruvate</keyword>
<evidence type="ECO:0000313" key="2">
    <source>
        <dbReference type="Proteomes" id="UP000501602"/>
    </source>
</evidence>
<reference evidence="1 2" key="1">
    <citation type="submission" date="2020-04" db="EMBL/GenBank/DDBJ databases">
        <title>Ferrimonas sp. S7 isolated from sea water.</title>
        <authorList>
            <person name="Bae S.S."/>
            <person name="Baek K."/>
        </authorList>
    </citation>
    <scope>NUCLEOTIDE SEQUENCE [LARGE SCALE GENOMIC DNA]</scope>
    <source>
        <strain evidence="1 2">S7</strain>
    </source>
</reference>
<evidence type="ECO:0000313" key="1">
    <source>
        <dbReference type="EMBL" id="QIZ76383.1"/>
    </source>
</evidence>
<protein>
    <submittedName>
        <fullName evidence="1">Phosphoenolpyruvate carboxylase</fullName>
    </submittedName>
</protein>
<dbReference type="RefSeq" id="WP_168659645.1">
    <property type="nucleotide sequence ID" value="NZ_CP051180.1"/>
</dbReference>
<name>A0A6H1UDG5_9GAMM</name>
<accession>A0A6H1UDG5</accession>
<proteinExistence type="predicted"/>